<dbReference type="InterPro" id="IPR008753">
    <property type="entry name" value="Peptidase_M13_N"/>
</dbReference>
<dbReference type="InterPro" id="IPR000718">
    <property type="entry name" value="Peptidase_M13"/>
</dbReference>
<evidence type="ECO:0000259" key="10">
    <source>
        <dbReference type="Pfam" id="PF05649"/>
    </source>
</evidence>
<keyword evidence="8" id="KW-1133">Transmembrane helix</keyword>
<feature type="transmembrane region" description="Helical" evidence="8">
    <location>
        <begin position="127"/>
        <end position="151"/>
    </location>
</feature>
<accession>A0AA47M6E9</accession>
<dbReference type="PANTHER" id="PTHR11733">
    <property type="entry name" value="ZINC METALLOPROTEASE FAMILY M13 NEPRILYSIN-RELATED"/>
    <property type="match status" value="1"/>
</dbReference>
<keyword evidence="3" id="KW-0479">Metal-binding</keyword>
<dbReference type="InterPro" id="IPR018497">
    <property type="entry name" value="Peptidase_M13_C"/>
</dbReference>
<evidence type="ECO:0000313" key="12">
    <source>
        <dbReference type="Proteomes" id="UP001174136"/>
    </source>
</evidence>
<dbReference type="Proteomes" id="UP001174136">
    <property type="component" value="Unassembled WGS sequence"/>
</dbReference>
<evidence type="ECO:0000313" key="11">
    <source>
        <dbReference type="EMBL" id="KAK0134489.1"/>
    </source>
</evidence>
<reference evidence="11" key="1">
    <citation type="journal article" date="2023" name="Front. Mar. Sci.">
        <title>A new Merluccius polli reference genome to investigate the effects of global change in West African waters.</title>
        <authorList>
            <person name="Mateo J.L."/>
            <person name="Blanco-Fernandez C."/>
            <person name="Garcia-Vazquez E."/>
            <person name="Machado-Schiaffino G."/>
        </authorList>
    </citation>
    <scope>NUCLEOTIDE SEQUENCE</scope>
    <source>
        <strain evidence="11">C29</strain>
        <tissue evidence="11">Fin</tissue>
    </source>
</reference>
<dbReference type="Gene3D" id="1.10.1380.10">
    <property type="entry name" value="Neutral endopeptidase , domain2"/>
    <property type="match status" value="1"/>
</dbReference>
<dbReference type="InterPro" id="IPR024079">
    <property type="entry name" value="MetalloPept_cat_dom_sf"/>
</dbReference>
<evidence type="ECO:0000256" key="4">
    <source>
        <dbReference type="ARBA" id="ARBA00022801"/>
    </source>
</evidence>
<evidence type="ECO:0000256" key="2">
    <source>
        <dbReference type="ARBA" id="ARBA00022670"/>
    </source>
</evidence>
<dbReference type="CDD" id="cd08662">
    <property type="entry name" value="M13"/>
    <property type="match status" value="1"/>
</dbReference>
<evidence type="ECO:0000256" key="7">
    <source>
        <dbReference type="SAM" id="MobiDB-lite"/>
    </source>
</evidence>
<dbReference type="GO" id="GO:0046872">
    <property type="term" value="F:metal ion binding"/>
    <property type="evidence" value="ECO:0007669"/>
    <property type="project" value="UniProtKB-KW"/>
</dbReference>
<dbReference type="Gene3D" id="3.40.390.10">
    <property type="entry name" value="Collagenase (Catalytic Domain)"/>
    <property type="match status" value="1"/>
</dbReference>
<dbReference type="GO" id="GO:0005886">
    <property type="term" value="C:plasma membrane"/>
    <property type="evidence" value="ECO:0007669"/>
    <property type="project" value="TreeGrafter"/>
</dbReference>
<evidence type="ECO:0000256" key="5">
    <source>
        <dbReference type="ARBA" id="ARBA00022833"/>
    </source>
</evidence>
<keyword evidence="4" id="KW-0378">Hydrolase</keyword>
<dbReference type="Pfam" id="PF01431">
    <property type="entry name" value="Peptidase_M13"/>
    <property type="match status" value="1"/>
</dbReference>
<keyword evidence="5" id="KW-0862">Zinc</keyword>
<evidence type="ECO:0000256" key="6">
    <source>
        <dbReference type="ARBA" id="ARBA00023049"/>
    </source>
</evidence>
<dbReference type="Pfam" id="PF05649">
    <property type="entry name" value="Peptidase_M13_N"/>
    <property type="match status" value="1"/>
</dbReference>
<keyword evidence="8" id="KW-0472">Membrane</keyword>
<dbReference type="PROSITE" id="PS51885">
    <property type="entry name" value="NEPRILYSIN"/>
    <property type="match status" value="1"/>
</dbReference>
<organism evidence="11 12">
    <name type="scientific">Merluccius polli</name>
    <name type="common">Benguela hake</name>
    <name type="synonym">Merluccius cadenati</name>
    <dbReference type="NCBI Taxonomy" id="89951"/>
    <lineage>
        <taxon>Eukaryota</taxon>
        <taxon>Metazoa</taxon>
        <taxon>Chordata</taxon>
        <taxon>Craniata</taxon>
        <taxon>Vertebrata</taxon>
        <taxon>Euteleostomi</taxon>
        <taxon>Actinopterygii</taxon>
        <taxon>Neopterygii</taxon>
        <taxon>Teleostei</taxon>
        <taxon>Neoteleostei</taxon>
        <taxon>Acanthomorphata</taxon>
        <taxon>Zeiogadaria</taxon>
        <taxon>Gadariae</taxon>
        <taxon>Gadiformes</taxon>
        <taxon>Gadoidei</taxon>
        <taxon>Merlucciidae</taxon>
        <taxon>Merluccius</taxon>
    </lineage>
</organism>
<protein>
    <submittedName>
        <fullName evidence="11">Membrane metallo-endopeptidase-like 1</fullName>
    </submittedName>
</protein>
<dbReference type="PRINTS" id="PR00786">
    <property type="entry name" value="NEPRILYSIN"/>
</dbReference>
<gene>
    <name evidence="11" type="primary">MMEL1</name>
    <name evidence="11" type="ORF">N1851_029897</name>
</gene>
<comment type="cofactor">
    <cofactor evidence="1">
        <name>Zn(2+)</name>
        <dbReference type="ChEBI" id="CHEBI:29105"/>
    </cofactor>
</comment>
<feature type="domain" description="Peptidase M13 N-terminal" evidence="10">
    <location>
        <begin position="205"/>
        <end position="605"/>
    </location>
</feature>
<proteinExistence type="predicted"/>
<dbReference type="SUPFAM" id="SSF55486">
    <property type="entry name" value="Metalloproteases ('zincins'), catalytic domain"/>
    <property type="match status" value="1"/>
</dbReference>
<dbReference type="GO" id="GO:0004222">
    <property type="term" value="F:metalloendopeptidase activity"/>
    <property type="evidence" value="ECO:0007669"/>
    <property type="project" value="InterPro"/>
</dbReference>
<dbReference type="AlphaFoldDB" id="A0AA47M6E9"/>
<feature type="domain" description="Peptidase M13 C-terminal" evidence="9">
    <location>
        <begin position="666"/>
        <end position="872"/>
    </location>
</feature>
<name>A0AA47M6E9_MERPO</name>
<keyword evidence="8" id="KW-0812">Transmembrane</keyword>
<evidence type="ECO:0000256" key="1">
    <source>
        <dbReference type="ARBA" id="ARBA00001947"/>
    </source>
</evidence>
<sequence>MLQPVATLWTANKQHSLISPHTSSEWKLSRGVWDNRGSGDVSPYRPQIKAPRLLLLPGVTVFNVPLPLHTSIMVAWPNACAHVYSSVAADGGGGRSWRPPVEGRMGKSESQMDIMEKSSKPGKRRWTAAEIGLSVLLMLLSCALAGLVVLYTSAVKEQSKRTGVSSSSTNEGQQRGSNINNVCTTAECVVAAARLLQNMDASVKPCENFYQYACGGWLERHVIPETSSRHSVFDLLGDKLEIVLKGVLETENEEDRVAIRKAKTLYSSCMNESLIEQRDSQPLLRLIDSIGDWPIASDDWNTTTEEAWSLEDKLAMLTSRYHKKVLLDMYVWTDDRDSCRHIIYIDQPGLGMPSRDYYFNDGNYQKVREAYLHFMVSIGKMAREDRNLTQDDDRVWEEMGQVLDLETDIANATSPVEERQDVTVLYNRMTLAELQDSFKFNGFNWTRFIQGVLASVSIKIQPEEDVVVYSSPYLEKMNEVLAKHSVRTMQNYLTWQLILDRVNSLSRRFKEARAQYRKALYGTTVEEVRWRDCVRYVQSSMENAVGALYVRETFAGESKRMVSDLISKIQEAYVETLEELSWMDSPSKEKAREKAMAIKEHIGYPDHILEKNNQKLDEEYAHLNFSEDYYFENVLENLQCEAHKSLKKLREPVDSDLWIIGAAVVNAFYSPNRNQIVFPAGILQPPFFSKHQPQALNFGGIGMVIGHEITHGFDDNGRNFDKDGNLLNWWSNYSAEHFKDQSQCMVQQYGNFKWKVAGGQNVSGISTLGENIADNGGVRQAFKAYLKWVAREGEEPHLPGLDMDHKQLFFLNFAQVWCGAYRPEYASQSIKTDSHSPLEYRVLGSLQNFEAFSEAFQCEKGSHMNPEMKCRVW</sequence>
<dbReference type="GO" id="GO:0016485">
    <property type="term" value="P:protein processing"/>
    <property type="evidence" value="ECO:0007669"/>
    <property type="project" value="TreeGrafter"/>
</dbReference>
<keyword evidence="12" id="KW-1185">Reference proteome</keyword>
<evidence type="ECO:0000256" key="3">
    <source>
        <dbReference type="ARBA" id="ARBA00022723"/>
    </source>
</evidence>
<feature type="region of interest" description="Disordered" evidence="7">
    <location>
        <begin position="95"/>
        <end position="119"/>
    </location>
</feature>
<dbReference type="PANTHER" id="PTHR11733:SF141">
    <property type="entry name" value="MEMBRANE METALLO-ENDOPEPTIDASE-LIKE 1"/>
    <property type="match status" value="1"/>
</dbReference>
<keyword evidence="6" id="KW-0482">Metalloprotease</keyword>
<evidence type="ECO:0000259" key="9">
    <source>
        <dbReference type="Pfam" id="PF01431"/>
    </source>
</evidence>
<keyword evidence="2" id="KW-0645">Protease</keyword>
<dbReference type="InterPro" id="IPR042089">
    <property type="entry name" value="Peptidase_M13_dom_2"/>
</dbReference>
<evidence type="ECO:0000256" key="8">
    <source>
        <dbReference type="SAM" id="Phobius"/>
    </source>
</evidence>
<dbReference type="EMBL" id="JAOPHQ010005701">
    <property type="protein sequence ID" value="KAK0134489.1"/>
    <property type="molecule type" value="Genomic_DNA"/>
</dbReference>
<comment type="caution">
    <text evidence="11">The sequence shown here is derived from an EMBL/GenBank/DDBJ whole genome shotgun (WGS) entry which is preliminary data.</text>
</comment>